<organism evidence="3">
    <name type="scientific">freshwater metagenome</name>
    <dbReference type="NCBI Taxonomy" id="449393"/>
    <lineage>
        <taxon>unclassified sequences</taxon>
        <taxon>metagenomes</taxon>
        <taxon>ecological metagenomes</taxon>
    </lineage>
</organism>
<dbReference type="SUPFAM" id="SSF53335">
    <property type="entry name" value="S-adenosyl-L-methionine-dependent methyltransferases"/>
    <property type="match status" value="1"/>
</dbReference>
<name>A0A6J6Z4E1_9ZZZZ</name>
<keyword evidence="1" id="KW-0808">Transferase</keyword>
<evidence type="ECO:0000313" key="3">
    <source>
        <dbReference type="EMBL" id="CAB4815444.1"/>
    </source>
</evidence>
<dbReference type="AlphaFoldDB" id="A0A6J6Z4E1"/>
<dbReference type="GO" id="GO:0016740">
    <property type="term" value="F:transferase activity"/>
    <property type="evidence" value="ECO:0007669"/>
    <property type="project" value="UniProtKB-KW"/>
</dbReference>
<dbReference type="Gene3D" id="3.40.50.150">
    <property type="entry name" value="Vaccinia Virus protein VP39"/>
    <property type="match status" value="1"/>
</dbReference>
<dbReference type="InterPro" id="IPR029063">
    <property type="entry name" value="SAM-dependent_MTases_sf"/>
</dbReference>
<accession>A0A6J6Z4E1</accession>
<proteinExistence type="predicted"/>
<dbReference type="Gene3D" id="2.20.25.110">
    <property type="entry name" value="S-adenosyl-L-methionine-dependent methyltransferases"/>
    <property type="match status" value="1"/>
</dbReference>
<protein>
    <submittedName>
        <fullName evidence="3">Unannotated protein</fullName>
    </submittedName>
</protein>
<dbReference type="EMBL" id="CAFAAO010000034">
    <property type="protein sequence ID" value="CAB4815444.1"/>
    <property type="molecule type" value="Genomic_DNA"/>
</dbReference>
<gene>
    <name evidence="3" type="ORF">UFOPK3037_01637</name>
</gene>
<dbReference type="InterPro" id="IPR041698">
    <property type="entry name" value="Methyltransf_25"/>
</dbReference>
<dbReference type="Pfam" id="PF13649">
    <property type="entry name" value="Methyltransf_25"/>
    <property type="match status" value="1"/>
</dbReference>
<reference evidence="3" key="1">
    <citation type="submission" date="2020-05" db="EMBL/GenBank/DDBJ databases">
        <authorList>
            <person name="Chiriac C."/>
            <person name="Salcher M."/>
            <person name="Ghai R."/>
            <person name="Kavagutti S V."/>
        </authorList>
    </citation>
    <scope>NUCLEOTIDE SEQUENCE</scope>
</reference>
<dbReference type="CDD" id="cd02440">
    <property type="entry name" value="AdoMet_MTases"/>
    <property type="match status" value="1"/>
</dbReference>
<sequence length="246" mass="28248">MPNKNYKLSAEFYDLLHKNEVESLAKKLVSHLYPYGIPEGSDILDLGCGTGTLLENIYSAKSRFLGIDLAPEMIDIAIKKYQHIEFIAMDMCAVNLKRSFDLILCTNDAINYLIPESRVLLFELIANHLKNNGSCYIDFDTETDIVGCWDGQISYNEGNGWQVTRSSFYDAAKRIGIERQNWIVIEDGELKKITEIHNLYPLSPKEVTELAEKFGMFVEYFIEPSQFIRLEDSFESYLRLGCLLRI</sequence>
<dbReference type="PANTHER" id="PTHR43861">
    <property type="entry name" value="TRANS-ACONITATE 2-METHYLTRANSFERASE-RELATED"/>
    <property type="match status" value="1"/>
</dbReference>
<evidence type="ECO:0000256" key="1">
    <source>
        <dbReference type="ARBA" id="ARBA00022679"/>
    </source>
</evidence>
<evidence type="ECO:0000259" key="2">
    <source>
        <dbReference type="Pfam" id="PF13649"/>
    </source>
</evidence>
<feature type="domain" description="Methyltransferase" evidence="2">
    <location>
        <begin position="43"/>
        <end position="133"/>
    </location>
</feature>